<organism evidence="1 2">
    <name type="scientific">Kibdelosporangium philippinense</name>
    <dbReference type="NCBI Taxonomy" id="211113"/>
    <lineage>
        <taxon>Bacteria</taxon>
        <taxon>Bacillati</taxon>
        <taxon>Actinomycetota</taxon>
        <taxon>Actinomycetes</taxon>
        <taxon>Pseudonocardiales</taxon>
        <taxon>Pseudonocardiaceae</taxon>
        <taxon>Kibdelosporangium</taxon>
    </lineage>
</organism>
<reference evidence="1 2" key="1">
    <citation type="submission" date="2021-12" db="EMBL/GenBank/DDBJ databases">
        <title>Genome sequence of Kibdelosporangium philippinense ATCC 49844.</title>
        <authorList>
            <person name="Fedorov E.A."/>
            <person name="Omeragic M."/>
            <person name="Shalygina K.F."/>
            <person name="Maclea K.S."/>
        </authorList>
    </citation>
    <scope>NUCLEOTIDE SEQUENCE [LARGE SCALE GENOMIC DNA]</scope>
    <source>
        <strain evidence="1 2">ATCC 49844</strain>
    </source>
</reference>
<name>A0ABS8Z7F5_9PSEU</name>
<dbReference type="Proteomes" id="UP001521150">
    <property type="component" value="Unassembled WGS sequence"/>
</dbReference>
<keyword evidence="2" id="KW-1185">Reference proteome</keyword>
<dbReference type="EMBL" id="JAJVCN010000001">
    <property type="protein sequence ID" value="MCE7003814.1"/>
    <property type="molecule type" value="Genomic_DNA"/>
</dbReference>
<accession>A0ABS8Z7F5</accession>
<dbReference type="InterPro" id="IPR010982">
    <property type="entry name" value="Lambda_DNA-bd_dom_sf"/>
</dbReference>
<gene>
    <name evidence="1" type="ORF">LWC34_13390</name>
</gene>
<comment type="caution">
    <text evidence="1">The sequence shown here is derived from an EMBL/GenBank/DDBJ whole genome shotgun (WGS) entry which is preliminary data.</text>
</comment>
<evidence type="ECO:0000313" key="1">
    <source>
        <dbReference type="EMBL" id="MCE7003814.1"/>
    </source>
</evidence>
<protein>
    <recommendedName>
        <fullName evidence="3">XRE family transcriptional regulator</fullName>
    </recommendedName>
</protein>
<proteinExistence type="predicted"/>
<evidence type="ECO:0008006" key="3">
    <source>
        <dbReference type="Google" id="ProtNLM"/>
    </source>
</evidence>
<evidence type="ECO:0000313" key="2">
    <source>
        <dbReference type="Proteomes" id="UP001521150"/>
    </source>
</evidence>
<sequence>MTLIWMVGGEFMQRPESWLATAVKSLLAEKYGGRIPGVRKISADIAVANGGDTISHGHVHNILTGEAENLTDRTRVLLARFFGKQPSFFHPPQEDIEPNQDSVQALAARLATFDQAQLDAIRTALDIASGQRRSEDR</sequence>
<dbReference type="RefSeq" id="WP_233725374.1">
    <property type="nucleotide sequence ID" value="NZ_JAJVCN010000001.1"/>
</dbReference>
<dbReference type="Gene3D" id="1.10.260.40">
    <property type="entry name" value="lambda repressor-like DNA-binding domains"/>
    <property type="match status" value="1"/>
</dbReference>